<sequence>MEFIAAGASWALGKAPSPQKILGRLGLASLVAQNSWPELSSKLSPQASIVLPDDSSFGGLVSRWRDWHGPQPGAVVRTFSESDVQETIRYANERGIPFLARSGGHGATEALQLAKDVIVVDLRDQNDVEVSGDGKSARIGGGASVKKVVNEFWTAGKQTVTGICECVGVSAPILGGGHGWLQGQYGLASDQVISARVVLPNGEAVTASEESNPDLFWALRGAGHNFGIVTEWKYRIYDINNPKWSYEIFIFLGDKLEDVLELTNKVMKTQPPHLTHWIYIVNIPEIDPNKPIIWYAVISDGPAQEARDYAKPLHDLGPINVDAGEASMPELAAITLMGDDTVGCAKGFTGLRYPIGLKTYDLLAVRKVFNEIADMSKRVPEFAGSFFLLEGYSTHGVKAIDAKKSAFPHRDDEILVTPYILYKPNATLDGLAQEHGEKLRRHLLEASGDPEHLRAYVNYAHGFESLEEMYGHEPWRIEKLKTLKKNKAFSALKASVSPMLKPWQISPGLTEWNSGPASRAHYRPVLNSLSEQRCRAVPVDNESTPPFLGTDDDADEILRLKCDRDEPCSNCVARNVSCQYAPWPRGRVAAQRRDSRQHDLSDRVRHLEQLLGSIVQQLPAQQGTSNGSPSIKSPASTYVTNSLATGSHQGSHQSSQEGSEVKPGRMMANPNETIYVSSSHWSAICHEVEHIREHLDESHEASDLGIVDQAQSQVPLLLGPGRLAPSLEEILADVPPKHITDRLVSRYFTSTQPSILITHSGEFEGEYKRFWNDPNSVSVQWVGMLFGILATGTFLYIRSQDELPGGMGSPLEVAESFQQRCTDCLILSKYSTAPGKYTLETLLFNIHGEFVRRRDAHLGVWILTGIAIRLAMRMGYHRDPDNYPRISPFHGEMRRRVWGVLQQLDILTSCQLGLPSLIQESQCDTRLPRNINDEDFGPESTQLPPPRPETQGTGVLYTRVKVKMMTIFRTIFNQVSLGKTEDYNEIMALDQKLHQMHQSMPTCYKIAKLEDCFMVPPYLLIRRYNLELLFQKARCTLHRHHMTKAYHDPKYNYSRTACVDSAMTVLGHQASILKEVQVGGLLYNDRWFLTSLERHDFSLASMVVCVELGMPPEQQNPELVGYTRESMIDALKTSQAFWAAIKAVSAEAKQAYDMLTVMLKAVTTGSKDESMPPAVNQEKAPAHNGSGNGNGHMNGQYNTNETPFSTDFQGIEAMLNSSDGVDWMTQRDVINMPAQLVIFDFDGTLFDTHQAISHSIKLTFDTLLPASAPAESEVQKLIGSGLGLKEVLKELHPSPDSFDEGEWTSTYRRFYNDQGQELVSTFPGAKELLKKLHEREIYVAIVSNKGVAAVETALKNNGIDTIPQDLIVGDNTPGATRKPDTGSFENVLLPALKARGLSHVDVLKTLVVGDTEADVKFAANIGAKSVWCRYGYGEKSACERLKPNFTVDSLDEVAGIVERM</sequence>
<dbReference type="SMART" id="SM00906">
    <property type="entry name" value="Fungal_trans"/>
    <property type="match status" value="1"/>
</dbReference>
<dbReference type="GO" id="GO:0071949">
    <property type="term" value="F:FAD binding"/>
    <property type="evidence" value="ECO:0007669"/>
    <property type="project" value="InterPro"/>
</dbReference>
<dbReference type="CDD" id="cd12148">
    <property type="entry name" value="fungal_TF_MHR"/>
    <property type="match status" value="1"/>
</dbReference>
<gene>
    <name evidence="6" type="ORF">FOXB_01601</name>
</gene>
<dbReference type="SFLD" id="SFLDS00003">
    <property type="entry name" value="Haloacid_Dehalogenase"/>
    <property type="match status" value="1"/>
</dbReference>
<dbReference type="InterPro" id="IPR023214">
    <property type="entry name" value="HAD_sf"/>
</dbReference>
<dbReference type="PaxDb" id="5507-FOXG_16855P0"/>
<organism evidence="6">
    <name type="scientific">Fusarium oxysporum (strain Fo5176)</name>
    <name type="common">Fusarium vascular wilt</name>
    <dbReference type="NCBI Taxonomy" id="660025"/>
    <lineage>
        <taxon>Eukaryota</taxon>
        <taxon>Fungi</taxon>
        <taxon>Dikarya</taxon>
        <taxon>Ascomycota</taxon>
        <taxon>Pezizomycotina</taxon>
        <taxon>Sordariomycetes</taxon>
        <taxon>Hypocreomycetidae</taxon>
        <taxon>Hypocreales</taxon>
        <taxon>Nectriaceae</taxon>
        <taxon>Fusarium</taxon>
        <taxon>Fusarium oxysporum species complex</taxon>
    </lineage>
</organism>
<dbReference type="SUPFAM" id="SSF56176">
    <property type="entry name" value="FAD-binding/transporter-associated domain-like"/>
    <property type="match status" value="1"/>
</dbReference>
<dbReference type="CDD" id="cd00067">
    <property type="entry name" value="GAL4"/>
    <property type="match status" value="1"/>
</dbReference>
<dbReference type="InterPro" id="IPR036412">
    <property type="entry name" value="HAD-like_sf"/>
</dbReference>
<evidence type="ECO:0000256" key="3">
    <source>
        <dbReference type="ARBA" id="ARBA00023242"/>
    </source>
</evidence>
<dbReference type="InterPro" id="IPR006094">
    <property type="entry name" value="Oxid_FAD_bind_N"/>
</dbReference>
<feature type="domain" description="FAD-binding PCMH-type" evidence="5">
    <location>
        <begin position="68"/>
        <end position="239"/>
    </location>
</feature>
<accession>F9F5C6</accession>
<dbReference type="InterPro" id="IPR016169">
    <property type="entry name" value="FAD-bd_PCMH_sub2"/>
</dbReference>
<dbReference type="OrthoDB" id="9996127at2759"/>
<dbReference type="Gene3D" id="3.30.43.10">
    <property type="entry name" value="Uridine Diphospho-n-acetylenolpyruvylglucosamine Reductase, domain 2"/>
    <property type="match status" value="1"/>
</dbReference>
<protein>
    <recommendedName>
        <fullName evidence="5">FAD-binding PCMH-type domain-containing protein</fullName>
    </recommendedName>
</protein>
<dbReference type="Gene3D" id="3.40.462.20">
    <property type="match status" value="1"/>
</dbReference>
<feature type="region of interest" description="Disordered" evidence="4">
    <location>
        <begin position="641"/>
        <end position="666"/>
    </location>
</feature>
<dbReference type="InterPro" id="IPR016166">
    <property type="entry name" value="FAD-bd_PCMH"/>
</dbReference>
<feature type="region of interest" description="Disordered" evidence="4">
    <location>
        <begin position="931"/>
        <end position="952"/>
    </location>
</feature>
<dbReference type="Pfam" id="PF00172">
    <property type="entry name" value="Zn_clus"/>
    <property type="match status" value="1"/>
</dbReference>
<dbReference type="InterPro" id="IPR050613">
    <property type="entry name" value="Sec_Metabolite_Reg"/>
</dbReference>
<keyword evidence="2" id="KW-0479">Metal-binding</keyword>
<dbReference type="Gene3D" id="3.40.50.1000">
    <property type="entry name" value="HAD superfamily/HAD-like"/>
    <property type="match status" value="1"/>
</dbReference>
<dbReference type="EMBL" id="AFQF01000504">
    <property type="protein sequence ID" value="EGU87915.1"/>
    <property type="molecule type" value="Genomic_DNA"/>
</dbReference>
<dbReference type="GO" id="GO:0008270">
    <property type="term" value="F:zinc ion binding"/>
    <property type="evidence" value="ECO:0007669"/>
    <property type="project" value="InterPro"/>
</dbReference>
<dbReference type="Gene3D" id="4.10.240.10">
    <property type="entry name" value="Zn(2)-C6 fungal-type DNA-binding domain"/>
    <property type="match status" value="1"/>
</dbReference>
<dbReference type="Gene3D" id="1.10.150.240">
    <property type="entry name" value="Putative phosphatase, domain 2"/>
    <property type="match status" value="1"/>
</dbReference>
<dbReference type="InterPro" id="IPR023198">
    <property type="entry name" value="PGP-like_dom2"/>
</dbReference>
<dbReference type="GO" id="GO:0006351">
    <property type="term" value="P:DNA-templated transcription"/>
    <property type="evidence" value="ECO:0007669"/>
    <property type="project" value="InterPro"/>
</dbReference>
<dbReference type="PROSITE" id="PS51387">
    <property type="entry name" value="FAD_PCMH"/>
    <property type="match status" value="1"/>
</dbReference>
<dbReference type="InterPro" id="IPR007219">
    <property type="entry name" value="XnlR_reg_dom"/>
</dbReference>
<dbReference type="PANTHER" id="PTHR31001:SF49">
    <property type="entry name" value="ZN(II)2CYS6 TRANSCRIPTION FACTOR (EUROFUNG)"/>
    <property type="match status" value="1"/>
</dbReference>
<dbReference type="SUPFAM" id="SSF57701">
    <property type="entry name" value="Zn2/Cys6 DNA-binding domain"/>
    <property type="match status" value="1"/>
</dbReference>
<feature type="region of interest" description="Disordered" evidence="4">
    <location>
        <begin position="1166"/>
        <end position="1191"/>
    </location>
</feature>
<dbReference type="PANTHER" id="PTHR31001">
    <property type="entry name" value="UNCHARACTERIZED TRANSCRIPTIONAL REGULATORY PROTEIN"/>
    <property type="match status" value="1"/>
</dbReference>
<dbReference type="InterPro" id="IPR001138">
    <property type="entry name" value="Zn2Cys6_DnaBD"/>
</dbReference>
<reference evidence="6" key="1">
    <citation type="journal article" date="2012" name="Mol. Plant Microbe Interact.">
        <title>A highly conserved effector in Fusarium oxysporum is required for full virulence on Arabidopsis.</title>
        <authorList>
            <person name="Thatcher L.F."/>
            <person name="Gardiner D.M."/>
            <person name="Kazan K."/>
            <person name="Manners J."/>
        </authorList>
    </citation>
    <scope>NUCLEOTIDE SEQUENCE [LARGE SCALE GENOMIC DNA]</scope>
    <source>
        <strain evidence="6">Fo5176</strain>
    </source>
</reference>
<dbReference type="STRING" id="660025.F9F5C6"/>
<proteinExistence type="predicted"/>
<evidence type="ECO:0000313" key="6">
    <source>
        <dbReference type="EMBL" id="EGU87915.1"/>
    </source>
</evidence>
<evidence type="ECO:0000256" key="4">
    <source>
        <dbReference type="SAM" id="MobiDB-lite"/>
    </source>
</evidence>
<dbReference type="InterPro" id="IPR041492">
    <property type="entry name" value="HAD_2"/>
</dbReference>
<dbReference type="GO" id="GO:0005634">
    <property type="term" value="C:nucleus"/>
    <property type="evidence" value="ECO:0007669"/>
    <property type="project" value="UniProtKB-SubCell"/>
</dbReference>
<dbReference type="SFLD" id="SFLDG01129">
    <property type="entry name" value="C1.5:_HAD__Beta-PGM__Phosphata"/>
    <property type="match status" value="1"/>
</dbReference>
<dbReference type="GO" id="GO:0003677">
    <property type="term" value="F:DNA binding"/>
    <property type="evidence" value="ECO:0007669"/>
    <property type="project" value="InterPro"/>
</dbReference>
<dbReference type="Gene3D" id="3.30.465.10">
    <property type="match status" value="1"/>
</dbReference>
<dbReference type="Pfam" id="PF04082">
    <property type="entry name" value="Fungal_trans"/>
    <property type="match status" value="1"/>
</dbReference>
<evidence type="ECO:0000256" key="1">
    <source>
        <dbReference type="ARBA" id="ARBA00004123"/>
    </source>
</evidence>
<dbReference type="InterPro" id="IPR036864">
    <property type="entry name" value="Zn2-C6_fun-type_DNA-bd_sf"/>
</dbReference>
<dbReference type="Pfam" id="PF13419">
    <property type="entry name" value="HAD_2"/>
    <property type="match status" value="1"/>
</dbReference>
<evidence type="ECO:0000259" key="5">
    <source>
        <dbReference type="PROSITE" id="PS51387"/>
    </source>
</evidence>
<evidence type="ECO:0000256" key="2">
    <source>
        <dbReference type="ARBA" id="ARBA00022723"/>
    </source>
</evidence>
<dbReference type="InterPro" id="IPR016167">
    <property type="entry name" value="FAD-bd_PCMH_sub1"/>
</dbReference>
<feature type="compositionally biased region" description="Low complexity" evidence="4">
    <location>
        <begin position="646"/>
        <end position="658"/>
    </location>
</feature>
<comment type="subcellular location">
    <subcellularLocation>
        <location evidence="1">Nucleus</location>
    </subcellularLocation>
</comment>
<dbReference type="Pfam" id="PF01565">
    <property type="entry name" value="FAD_binding_4"/>
    <property type="match status" value="1"/>
</dbReference>
<dbReference type="InterPro" id="IPR036318">
    <property type="entry name" value="FAD-bd_PCMH-like_sf"/>
</dbReference>
<keyword evidence="3" id="KW-0539">Nucleus</keyword>
<name>F9F5C6_FUSOF</name>
<comment type="caution">
    <text evidence="6">The sequence shown here is derived from an EMBL/GenBank/DDBJ whole genome shotgun (WGS) entry which is preliminary data.</text>
</comment>
<dbReference type="SUPFAM" id="SSF56784">
    <property type="entry name" value="HAD-like"/>
    <property type="match status" value="1"/>
</dbReference>
<dbReference type="GO" id="GO:0000981">
    <property type="term" value="F:DNA-binding transcription factor activity, RNA polymerase II-specific"/>
    <property type="evidence" value="ECO:0007669"/>
    <property type="project" value="InterPro"/>
</dbReference>